<accession>A0A6A4B9L4</accession>
<dbReference type="EMBL" id="QXFT01006107">
    <property type="protein sequence ID" value="KAE9270084.1"/>
    <property type="molecule type" value="Genomic_DNA"/>
</dbReference>
<evidence type="ECO:0000256" key="1">
    <source>
        <dbReference type="SAM" id="MobiDB-lite"/>
    </source>
</evidence>
<comment type="caution">
    <text evidence="4">The sequence shown here is derived from an EMBL/GenBank/DDBJ whole genome shotgun (WGS) entry which is preliminary data.</text>
</comment>
<evidence type="ECO:0000313" key="5">
    <source>
        <dbReference type="Proteomes" id="UP000429607"/>
    </source>
</evidence>
<dbReference type="Proteomes" id="UP000429607">
    <property type="component" value="Unassembled WGS sequence"/>
</dbReference>
<dbReference type="EMBL" id="QXFU01000278">
    <property type="protein sequence ID" value="KAE9038033.1"/>
    <property type="molecule type" value="Genomic_DNA"/>
</dbReference>
<gene>
    <name evidence="2" type="ORF">PR001_g29862</name>
    <name evidence="3" type="ORF">PR002_g6247</name>
    <name evidence="4" type="ORF">PR003_g30947</name>
</gene>
<dbReference type="Proteomes" id="UP000435112">
    <property type="component" value="Unassembled WGS sequence"/>
</dbReference>
<evidence type="ECO:0000313" key="3">
    <source>
        <dbReference type="EMBL" id="KAE9038033.1"/>
    </source>
</evidence>
<evidence type="ECO:0000313" key="2">
    <source>
        <dbReference type="EMBL" id="KAE8961991.1"/>
    </source>
</evidence>
<organism evidence="4 6">
    <name type="scientific">Phytophthora rubi</name>
    <dbReference type="NCBI Taxonomy" id="129364"/>
    <lineage>
        <taxon>Eukaryota</taxon>
        <taxon>Sar</taxon>
        <taxon>Stramenopiles</taxon>
        <taxon>Oomycota</taxon>
        <taxon>Peronosporomycetes</taxon>
        <taxon>Peronosporales</taxon>
        <taxon>Peronosporaceae</taxon>
        <taxon>Phytophthora</taxon>
    </lineage>
</organism>
<sequence>MTEMEKLELALRKADEESEEESGEEANSSDEEEGARLIMSADAKGLSSSPTEATSPRRKLSDIV</sequence>
<feature type="compositionally biased region" description="Basic and acidic residues" evidence="1">
    <location>
        <begin position="1"/>
        <end position="15"/>
    </location>
</feature>
<evidence type="ECO:0000313" key="6">
    <source>
        <dbReference type="Proteomes" id="UP000434957"/>
    </source>
</evidence>
<evidence type="ECO:0000313" key="4">
    <source>
        <dbReference type="EMBL" id="KAE9270084.1"/>
    </source>
</evidence>
<dbReference type="AlphaFoldDB" id="A0A6A4B9L4"/>
<protein>
    <submittedName>
        <fullName evidence="4">Uncharacterized protein</fullName>
    </submittedName>
</protein>
<feature type="region of interest" description="Disordered" evidence="1">
    <location>
        <begin position="1"/>
        <end position="64"/>
    </location>
</feature>
<evidence type="ECO:0000313" key="7">
    <source>
        <dbReference type="Proteomes" id="UP000435112"/>
    </source>
</evidence>
<dbReference type="Proteomes" id="UP000434957">
    <property type="component" value="Unassembled WGS sequence"/>
</dbReference>
<keyword evidence="6" id="KW-1185">Reference proteome</keyword>
<dbReference type="EMBL" id="QXFV01006257">
    <property type="protein sequence ID" value="KAE8961991.1"/>
    <property type="molecule type" value="Genomic_DNA"/>
</dbReference>
<reference evidence="4 6" key="1">
    <citation type="submission" date="2018-08" db="EMBL/GenBank/DDBJ databases">
        <title>Genomic investigation of the strawberry pathogen Phytophthora fragariae indicates pathogenicity is determined by transcriptional variation in three key races.</title>
        <authorList>
            <person name="Adams T.M."/>
            <person name="Armitage A.D."/>
            <person name="Sobczyk M.K."/>
            <person name="Bates H.J."/>
            <person name="Dunwell J.M."/>
            <person name="Nellist C.F."/>
            <person name="Harrison R.J."/>
        </authorList>
    </citation>
    <scope>NUCLEOTIDE SEQUENCE [LARGE SCALE GENOMIC DNA]</scope>
    <source>
        <strain evidence="2 5">SCRP249</strain>
        <strain evidence="3 7">SCRP324</strain>
        <strain evidence="4 6">SCRP333</strain>
    </source>
</reference>
<proteinExistence type="predicted"/>
<name>A0A6A4B9L4_9STRA</name>
<feature type="compositionally biased region" description="Acidic residues" evidence="1">
    <location>
        <begin position="16"/>
        <end position="33"/>
    </location>
</feature>